<dbReference type="Proteomes" id="UP001174934">
    <property type="component" value="Unassembled WGS sequence"/>
</dbReference>
<feature type="region of interest" description="Disordered" evidence="1">
    <location>
        <begin position="1"/>
        <end position="46"/>
    </location>
</feature>
<dbReference type="EMBL" id="JAULSR010000009">
    <property type="protein sequence ID" value="KAK0612519.1"/>
    <property type="molecule type" value="Genomic_DNA"/>
</dbReference>
<sequence length="277" mass="30870">MASRSGPNNAENDGNRFHRSASEPYCTSVASPAPRHGNTTTSGFTPYHSNTYGGLYNRLALDPYTTSTGGESKWEDDMGLDPGSFRVFMNPETGSFALIRQATRTGGGSTVVQPKDVDGNTFDWHKALRTSNSIQNLSVARHCIISLAFDTTDDIGRQFRLYFTQVTEDAGPDIPIKTTPRFAFSLTKGTFPTNHRFLKIRDINTGKSTIIEMTMSLTTAPGEPLFVEFYLFPSFGIRFPTLDNPYYSRCGYYICCQAFLKEMPDVTDWSNESEEES</sequence>
<feature type="compositionally biased region" description="Polar residues" evidence="1">
    <location>
        <begin position="37"/>
        <end position="46"/>
    </location>
</feature>
<keyword evidence="3" id="KW-1185">Reference proteome</keyword>
<proteinExistence type="predicted"/>
<accession>A0AA39W4U4</accession>
<organism evidence="2 3">
    <name type="scientific">Bombardia bombarda</name>
    <dbReference type="NCBI Taxonomy" id="252184"/>
    <lineage>
        <taxon>Eukaryota</taxon>
        <taxon>Fungi</taxon>
        <taxon>Dikarya</taxon>
        <taxon>Ascomycota</taxon>
        <taxon>Pezizomycotina</taxon>
        <taxon>Sordariomycetes</taxon>
        <taxon>Sordariomycetidae</taxon>
        <taxon>Sordariales</taxon>
        <taxon>Lasiosphaeriaceae</taxon>
        <taxon>Bombardia</taxon>
    </lineage>
</organism>
<gene>
    <name evidence="2" type="ORF">B0T17DRAFT_511705</name>
</gene>
<dbReference type="AlphaFoldDB" id="A0AA39W4U4"/>
<name>A0AA39W4U4_9PEZI</name>
<evidence type="ECO:0000313" key="3">
    <source>
        <dbReference type="Proteomes" id="UP001174934"/>
    </source>
</evidence>
<feature type="compositionally biased region" description="Polar residues" evidence="1">
    <location>
        <begin position="1"/>
        <end position="12"/>
    </location>
</feature>
<comment type="caution">
    <text evidence="2">The sequence shown here is derived from an EMBL/GenBank/DDBJ whole genome shotgun (WGS) entry which is preliminary data.</text>
</comment>
<evidence type="ECO:0000313" key="2">
    <source>
        <dbReference type="EMBL" id="KAK0612519.1"/>
    </source>
</evidence>
<reference evidence="2" key="1">
    <citation type="submission" date="2023-06" db="EMBL/GenBank/DDBJ databases">
        <title>Genome-scale phylogeny and comparative genomics of the fungal order Sordariales.</title>
        <authorList>
            <consortium name="Lawrence Berkeley National Laboratory"/>
            <person name="Hensen N."/>
            <person name="Bonometti L."/>
            <person name="Westerberg I."/>
            <person name="Brannstrom I.O."/>
            <person name="Guillou S."/>
            <person name="Cros-Aarteil S."/>
            <person name="Calhoun S."/>
            <person name="Haridas S."/>
            <person name="Kuo A."/>
            <person name="Mondo S."/>
            <person name="Pangilinan J."/>
            <person name="Riley R."/>
            <person name="LaButti K."/>
            <person name="Andreopoulos B."/>
            <person name="Lipzen A."/>
            <person name="Chen C."/>
            <person name="Yanf M."/>
            <person name="Daum C."/>
            <person name="Ng V."/>
            <person name="Clum A."/>
            <person name="Steindorff A."/>
            <person name="Ohm R."/>
            <person name="Martin F."/>
            <person name="Silar P."/>
            <person name="Natvig D."/>
            <person name="Lalanne C."/>
            <person name="Gautier V."/>
            <person name="Ament-velasquez S.L."/>
            <person name="Kruys A."/>
            <person name="Hutchinson M.I."/>
            <person name="Powell A.J."/>
            <person name="Barry K."/>
            <person name="Miller A.N."/>
            <person name="Grigoriev I.V."/>
            <person name="Debuchy R."/>
            <person name="Gladieux P."/>
            <person name="Thoren M.H."/>
            <person name="Johannesson H."/>
        </authorList>
    </citation>
    <scope>NUCLEOTIDE SEQUENCE</scope>
    <source>
        <strain evidence="2">SMH3391-2</strain>
    </source>
</reference>
<evidence type="ECO:0000256" key="1">
    <source>
        <dbReference type="SAM" id="MobiDB-lite"/>
    </source>
</evidence>
<protein>
    <submittedName>
        <fullName evidence="2">Uncharacterized protein</fullName>
    </submittedName>
</protein>